<dbReference type="PANTHER" id="PTHR46026:SF1">
    <property type="entry name" value="RHO-TYPE GUANINE NUCLEOTIDE EXCHANGE FACTOR, ISOFORM F"/>
    <property type="match status" value="1"/>
</dbReference>
<dbReference type="GO" id="GO:0016192">
    <property type="term" value="P:vesicle-mediated transport"/>
    <property type="evidence" value="ECO:0007669"/>
    <property type="project" value="UniProtKB-ARBA"/>
</dbReference>
<dbReference type="InterPro" id="IPR046376">
    <property type="entry name" value="PH_Cool_Pix"/>
</dbReference>
<evidence type="ECO:0000256" key="3">
    <source>
        <dbReference type="ARBA" id="ARBA00022658"/>
    </source>
</evidence>
<dbReference type="CDD" id="cd00160">
    <property type="entry name" value="RhoGEF"/>
    <property type="match status" value="1"/>
</dbReference>
<feature type="domain" description="SH3" evidence="6">
    <location>
        <begin position="3"/>
        <end position="62"/>
    </location>
</feature>
<evidence type="ECO:0000259" key="6">
    <source>
        <dbReference type="PROSITE" id="PS50002"/>
    </source>
</evidence>
<evidence type="ECO:0000256" key="4">
    <source>
        <dbReference type="ARBA" id="ARBA00023273"/>
    </source>
</evidence>
<evidence type="ECO:0000259" key="8">
    <source>
        <dbReference type="PROSITE" id="PS50010"/>
    </source>
</evidence>
<feature type="domain" description="DH" evidence="8">
    <location>
        <begin position="82"/>
        <end position="262"/>
    </location>
</feature>
<evidence type="ECO:0000256" key="1">
    <source>
        <dbReference type="ARBA" id="ARBA00004510"/>
    </source>
</evidence>
<dbReference type="GO" id="GO:0005085">
    <property type="term" value="F:guanyl-nucleotide exchange factor activity"/>
    <property type="evidence" value="ECO:0007669"/>
    <property type="project" value="UniProtKB-KW"/>
</dbReference>
<dbReference type="InterPro" id="IPR035899">
    <property type="entry name" value="DBL_dom_sf"/>
</dbReference>
<dbReference type="Proteomes" id="UP000318571">
    <property type="component" value="Chromosome 4"/>
</dbReference>
<feature type="domain" description="PH" evidence="7">
    <location>
        <begin position="271"/>
        <end position="372"/>
    </location>
</feature>
<dbReference type="InterPro" id="IPR000219">
    <property type="entry name" value="DH_dom"/>
</dbReference>
<comment type="subcellular location">
    <subcellularLocation>
        <location evidence="1">Cell projection</location>
        <location evidence="1">Lamellipodium</location>
    </subcellularLocation>
</comment>
<dbReference type="InterPro" id="IPR036028">
    <property type="entry name" value="SH3-like_dom_sf"/>
</dbReference>
<dbReference type="SUPFAM" id="SSF50044">
    <property type="entry name" value="SH3-domain"/>
    <property type="match status" value="1"/>
</dbReference>
<dbReference type="GO" id="GO:0030027">
    <property type="term" value="C:lamellipodium"/>
    <property type="evidence" value="ECO:0007669"/>
    <property type="project" value="UniProtKB-SubCell"/>
</dbReference>
<keyword evidence="3" id="KW-0344">Guanine-nucleotide releasing factor</keyword>
<dbReference type="Pfam" id="PF14604">
    <property type="entry name" value="SH3_9"/>
    <property type="match status" value="1"/>
</dbReference>
<gene>
    <name evidence="9" type="ORF">TCAL_03108</name>
</gene>
<dbReference type="InterPro" id="IPR001849">
    <property type="entry name" value="PH_domain"/>
</dbReference>
<keyword evidence="4" id="KW-0966">Cell projection</keyword>
<evidence type="ECO:0000256" key="2">
    <source>
        <dbReference type="ARBA" id="ARBA00022443"/>
    </source>
</evidence>
<dbReference type="PANTHER" id="PTHR46026">
    <property type="entry name" value="RHO-TYPE GUANINE NUCLEOTIDE EXCHANGE FACTOR, ISOFORM F"/>
    <property type="match status" value="1"/>
</dbReference>
<dbReference type="InterPro" id="IPR011993">
    <property type="entry name" value="PH-like_dom_sf"/>
</dbReference>
<dbReference type="SMART" id="SM00326">
    <property type="entry name" value="SH3"/>
    <property type="match status" value="1"/>
</dbReference>
<dbReference type="SMART" id="SM00233">
    <property type="entry name" value="PH"/>
    <property type="match status" value="1"/>
</dbReference>
<evidence type="ECO:0000256" key="5">
    <source>
        <dbReference type="PROSITE-ProRule" id="PRU00192"/>
    </source>
</evidence>
<dbReference type="Gene3D" id="2.30.30.40">
    <property type="entry name" value="SH3 Domains"/>
    <property type="match status" value="1"/>
</dbReference>
<dbReference type="PROSITE" id="PS50010">
    <property type="entry name" value="DH_2"/>
    <property type="match status" value="1"/>
</dbReference>
<protein>
    <recommendedName>
        <fullName evidence="11">Rho guanine nucleotide exchange factor 7</fullName>
    </recommendedName>
</protein>
<dbReference type="Gene3D" id="2.30.29.30">
    <property type="entry name" value="Pleckstrin-homology domain (PH domain)/Phosphotyrosine-binding domain (PTB)"/>
    <property type="match status" value="1"/>
</dbReference>
<evidence type="ECO:0000313" key="9">
    <source>
        <dbReference type="EMBL" id="TRY67074.1"/>
    </source>
</evidence>
<keyword evidence="10" id="KW-1185">Reference proteome</keyword>
<dbReference type="Pfam" id="PF00169">
    <property type="entry name" value="PH"/>
    <property type="match status" value="1"/>
</dbReference>
<accession>A0A553NNR6</accession>
<organism evidence="9 10">
    <name type="scientific">Tigriopus californicus</name>
    <name type="common">Marine copepod</name>
    <dbReference type="NCBI Taxonomy" id="6832"/>
    <lineage>
        <taxon>Eukaryota</taxon>
        <taxon>Metazoa</taxon>
        <taxon>Ecdysozoa</taxon>
        <taxon>Arthropoda</taxon>
        <taxon>Crustacea</taxon>
        <taxon>Multicrustacea</taxon>
        <taxon>Hexanauplia</taxon>
        <taxon>Copepoda</taxon>
        <taxon>Harpacticoida</taxon>
        <taxon>Harpacticidae</taxon>
        <taxon>Tigriopus</taxon>
    </lineage>
</organism>
<dbReference type="PROSITE" id="PS50002">
    <property type="entry name" value="SH3"/>
    <property type="match status" value="1"/>
</dbReference>
<comment type="caution">
    <text evidence="9">The sequence shown here is derived from an EMBL/GenBank/DDBJ whole genome shotgun (WGS) entry which is preliminary data.</text>
</comment>
<dbReference type="Pfam" id="PF00621">
    <property type="entry name" value="RhoGEF"/>
    <property type="match status" value="1"/>
</dbReference>
<reference evidence="9 10" key="1">
    <citation type="journal article" date="2018" name="Nat. Ecol. Evol.">
        <title>Genomic signatures of mitonuclear coevolution across populations of Tigriopus californicus.</title>
        <authorList>
            <person name="Barreto F.S."/>
            <person name="Watson E.T."/>
            <person name="Lima T.G."/>
            <person name="Willett C.S."/>
            <person name="Edmands S."/>
            <person name="Li W."/>
            <person name="Burton R.S."/>
        </authorList>
    </citation>
    <scope>NUCLEOTIDE SEQUENCE [LARGE SCALE GENOMIC DNA]</scope>
    <source>
        <strain evidence="9 10">San Diego</strain>
    </source>
</reference>
<evidence type="ECO:0000259" key="7">
    <source>
        <dbReference type="PROSITE" id="PS50003"/>
    </source>
</evidence>
<proteinExistence type="predicted"/>
<dbReference type="PROSITE" id="PS50003">
    <property type="entry name" value="PH_DOMAIN"/>
    <property type="match status" value="1"/>
</dbReference>
<evidence type="ECO:0008006" key="11">
    <source>
        <dbReference type="Google" id="ProtNLM"/>
    </source>
</evidence>
<dbReference type="PRINTS" id="PR00452">
    <property type="entry name" value="SH3DOMAIN"/>
</dbReference>
<dbReference type="SUPFAM" id="SSF48065">
    <property type="entry name" value="DBL homology domain (DH-domain)"/>
    <property type="match status" value="1"/>
</dbReference>
<name>A0A553NNR6_TIGCA</name>
<dbReference type="STRING" id="6832.A0A553NNR6"/>
<dbReference type="Gene3D" id="1.20.900.10">
    <property type="entry name" value="Dbl homology (DH) domain"/>
    <property type="match status" value="1"/>
</dbReference>
<dbReference type="FunFam" id="2.30.30.40:FF:000072">
    <property type="entry name" value="Unconventional Myosin IB"/>
    <property type="match status" value="1"/>
</dbReference>
<dbReference type="SUPFAM" id="SSF50729">
    <property type="entry name" value="PH domain-like"/>
    <property type="match status" value="1"/>
</dbReference>
<dbReference type="EMBL" id="VCGU01000011">
    <property type="protein sequence ID" value="TRY67074.1"/>
    <property type="molecule type" value="Genomic_DNA"/>
</dbReference>
<dbReference type="InterPro" id="IPR001452">
    <property type="entry name" value="SH3_domain"/>
</dbReference>
<sequence length="887" mass="100447">MTNGRTLLKAVYTFKGSHNDELNFKKGDVITLTQKVDGGWWEGTLNGKTGWFPANYVQEIHEDEAPSSKLLPGDMTATLVNYRQQVIKDLMDKESEFVHDLDTLHQKYLTPLGKSELVTDNEFRQLVGNLEELIDVHKSMNLAIEETSRLDPRDQKLGKIFLQHGSNVKAAHRTYWQSHPRAVCILEKYREKLDKFMEAYGASQPGLMVLTTALSKPFRHLEKYPGVAQEIEQHFEDDHPDRGDTQRSIGFYKSVALEVLTGTIRDWEGESIHNLGDIVHMGSVAVGKEHKDRYFVLFPEHLLLLSVSARMSAFIYQGKLPLSGIAVNRLEDTETIKNAFEITGAMIDRIFVVCQSKPDSQFWVELLQSQIKHARKSSSSMQSYPTPPPHVSPIPSSPPYSLLTQWIRQAIASKHLTIAQIHELSSRNTKRKHVERFIQQNHCPRVQTRGNKVECIVSCRPGRDQGYPNELNPFLRQSTASSISEIFLAVNDYNSVGDSDSGGSSIFETQPNSGGSTPVKQLDLTKANWSRLGQLPNDEEQIQRRSMMTTPSTRLVPPSSLRQIHSDCAMRRITYTISSREESDSVNSFKWIDKTPSEQSLNIPFCPPILVDYDEFGNLADRLKALKRNTMTRQMSVDAGRCAIEPILADRPKIASLESTPMPSRRNSRVSLERNLHLVEVETPMSNVKATTTVDLNRISMASSVTPNLEKSSNTSSDSGLGDICKRFSGKSRSNPYLFPDETRHPALAMLTVKELSNESTEHSFEQVSEEERYEHFSSGGNDILWRLRRVPLQKKRSLELLNHTYANIAFIDSDSNGSMSVDSDQGVVPPPNKFETRHKKPVKQSRMVFKNCLYAHWWMKVELPSLSEESFDNSSYESNGPFETWV</sequence>
<dbReference type="SMART" id="SM00325">
    <property type="entry name" value="RhoGEF"/>
    <property type="match status" value="1"/>
</dbReference>
<keyword evidence="2 5" id="KW-0728">SH3 domain</keyword>
<dbReference type="CDD" id="cd01225">
    <property type="entry name" value="PH_Cool_Pix"/>
    <property type="match status" value="1"/>
</dbReference>
<dbReference type="GO" id="GO:0005737">
    <property type="term" value="C:cytoplasm"/>
    <property type="evidence" value="ECO:0007669"/>
    <property type="project" value="TreeGrafter"/>
</dbReference>
<dbReference type="AlphaFoldDB" id="A0A553NNR6"/>
<dbReference type="CDD" id="cd11877">
    <property type="entry name" value="SH3_PIX"/>
    <property type="match status" value="1"/>
</dbReference>
<evidence type="ECO:0000313" key="10">
    <source>
        <dbReference type="Proteomes" id="UP000318571"/>
    </source>
</evidence>